<proteinExistence type="predicted"/>
<accession>J2A2Z2</accession>
<reference evidence="4" key="1">
    <citation type="journal article" date="2012" name="J. Bacteriol.">
        <title>Genome Sequence of Streptomyces auratus Strain AGR0001, a Phoslactomycin-Producing Actinomycete.</title>
        <authorList>
            <person name="Han X."/>
            <person name="Li M."/>
            <person name="Ding Z."/>
            <person name="Zhao J."/>
            <person name="Ji K."/>
            <person name="Wen M."/>
            <person name="Lu T."/>
        </authorList>
    </citation>
    <scope>NUCLEOTIDE SEQUENCE [LARGE SCALE GENOMIC DNA]</scope>
    <source>
        <strain evidence="4">AGR0001</strain>
    </source>
</reference>
<dbReference type="STRING" id="1160718.SU9_02866"/>
<evidence type="ECO:0000313" key="4">
    <source>
        <dbReference type="EMBL" id="EJJ08576.1"/>
    </source>
</evidence>
<keyword evidence="6" id="KW-1185">Reference proteome</keyword>
<evidence type="ECO:0000259" key="2">
    <source>
        <dbReference type="Pfam" id="PF13228"/>
    </source>
</evidence>
<dbReference type="InterPro" id="IPR043519">
    <property type="entry name" value="NT_sf"/>
</dbReference>
<dbReference type="Pfam" id="PF18765">
    <property type="entry name" value="Polbeta"/>
    <property type="match status" value="1"/>
</dbReference>
<dbReference type="HOGENOM" id="CLU_069366_1_0_11"/>
<protein>
    <submittedName>
        <fullName evidence="4">DNA polymerase beta domain-containing protein</fullName>
    </submittedName>
    <submittedName>
        <fullName evidence="5">DUF4037 domain-containing protein</fullName>
    </submittedName>
</protein>
<dbReference type="EMBL" id="AJGV01000025">
    <property type="protein sequence ID" value="EJJ08576.1"/>
    <property type="molecule type" value="Genomic_DNA"/>
</dbReference>
<feature type="region of interest" description="Disordered" evidence="1">
    <location>
        <begin position="267"/>
        <end position="294"/>
    </location>
</feature>
<dbReference type="EMBL" id="CP072931">
    <property type="protein sequence ID" value="QTZ94937.1"/>
    <property type="molecule type" value="Genomic_DNA"/>
</dbReference>
<evidence type="ECO:0000313" key="5">
    <source>
        <dbReference type="EMBL" id="QTZ94937.1"/>
    </source>
</evidence>
<dbReference type="InterPro" id="IPR041633">
    <property type="entry name" value="Polbeta"/>
</dbReference>
<evidence type="ECO:0000313" key="6">
    <source>
        <dbReference type="Proteomes" id="UP000009036"/>
    </source>
</evidence>
<evidence type="ECO:0000256" key="1">
    <source>
        <dbReference type="SAM" id="MobiDB-lite"/>
    </source>
</evidence>
<sequence>MEDIAARLVQVPGVVGVMLGGSRARGTHRADSDWDLGVYYRGEPDLAALEALAAELTGGPVEVYAPGAWGPWVNGGAWLVLPDGRHVDWILRDADRVRRVWEECRAGRFEIGVQAGHPLGFWSPAYPGEAALGRVLADTDGELARLRQETRQYPEALRTALTGAAVWDAGFSAAMAAKSSPSGDALHAALCLSRAVGHLVQALHAHHRVWCLNEKGALAAAAALPQTPPGFGARATALLARLGGTEEELARSVREAERLVDEVRAVVRAEGPSDDPVEGLAEGSAEGPSVGSDK</sequence>
<dbReference type="RefSeq" id="WP_006602159.1">
    <property type="nucleotide sequence ID" value="NZ_CP072931.1"/>
</dbReference>
<dbReference type="CDD" id="cd05403">
    <property type="entry name" value="NT_KNTase_like"/>
    <property type="match status" value="1"/>
</dbReference>
<dbReference type="Pfam" id="PF13228">
    <property type="entry name" value="DUF4037"/>
    <property type="match status" value="1"/>
</dbReference>
<feature type="domain" description="Polymerase beta nucleotidyltransferase" evidence="3">
    <location>
        <begin position="3"/>
        <end position="57"/>
    </location>
</feature>
<reference evidence="5" key="2">
    <citation type="submission" date="2021-04" db="EMBL/GenBank/DDBJ databases">
        <authorList>
            <person name="Wen M.-L."/>
            <person name="Han X.-L."/>
            <person name="Xiong J."/>
        </authorList>
    </citation>
    <scope>NUCLEOTIDE SEQUENCE</scope>
    <source>
        <strain evidence="5">AGR0001</strain>
    </source>
</reference>
<dbReference type="Gene3D" id="3.30.460.10">
    <property type="entry name" value="Beta Polymerase, domain 2"/>
    <property type="match status" value="1"/>
</dbReference>
<gene>
    <name evidence="4" type="ORF">SU9_02866</name>
    <name evidence="5" type="ORF">SU9_028680</name>
</gene>
<dbReference type="Proteomes" id="UP000009036">
    <property type="component" value="Chromosome"/>
</dbReference>
<dbReference type="AlphaFoldDB" id="J2A2Z2"/>
<dbReference type="PATRIC" id="fig|1160718.3.peg.590"/>
<name>J2A2Z2_9ACTN</name>
<dbReference type="SUPFAM" id="SSF81301">
    <property type="entry name" value="Nucleotidyltransferase"/>
    <property type="match status" value="1"/>
</dbReference>
<dbReference type="OrthoDB" id="5176171at2"/>
<dbReference type="InterPro" id="IPR025117">
    <property type="entry name" value="DUF4037"/>
</dbReference>
<dbReference type="eggNOG" id="COG1708">
    <property type="taxonomic scope" value="Bacteria"/>
</dbReference>
<feature type="domain" description="DUF4037" evidence="2">
    <location>
        <begin position="131"/>
        <end position="211"/>
    </location>
</feature>
<organism evidence="4">
    <name type="scientific">Streptomyces auratus AGR0001</name>
    <dbReference type="NCBI Taxonomy" id="1160718"/>
    <lineage>
        <taxon>Bacteria</taxon>
        <taxon>Bacillati</taxon>
        <taxon>Actinomycetota</taxon>
        <taxon>Actinomycetes</taxon>
        <taxon>Kitasatosporales</taxon>
        <taxon>Streptomycetaceae</taxon>
        <taxon>Streptomyces</taxon>
    </lineage>
</organism>
<dbReference type="KEGG" id="sauh:SU9_028680"/>
<evidence type="ECO:0000259" key="3">
    <source>
        <dbReference type="Pfam" id="PF18765"/>
    </source>
</evidence>